<proteinExistence type="predicted"/>
<dbReference type="Proteomes" id="UP001204953">
    <property type="component" value="Unassembled WGS sequence"/>
</dbReference>
<reference evidence="1" key="1">
    <citation type="submission" date="2022-06" db="EMBL/GenBank/DDBJ databases">
        <title>New cyanobacteria of genus Symplocastrum in benthos of Lake Baikal.</title>
        <authorList>
            <person name="Sorokovikova E."/>
            <person name="Tikhonova I."/>
            <person name="Krasnopeev A."/>
            <person name="Evseev P."/>
            <person name="Gladkikh A."/>
            <person name="Belykh O."/>
        </authorList>
    </citation>
    <scope>NUCLEOTIDE SEQUENCE</scope>
    <source>
        <strain evidence="1">BBK-W-15</strain>
    </source>
</reference>
<sequence>MNIWIVTTGSSDVKLKTDENWANLFRKVRSQLYDRRFAPTQPPNTDTDEPFIVPARAMGMVYGSQLTDEYYEDLHFPLLDAFSAKLLEKGKTHPDRIIVILTNQEVVFDNEDERKLDKSPYWQDTCTLKPIFEQYFKLKFPKVKNEKIDYLELKPQSQIEGLDNWDQALVLVQKAFSTLDFDKNATVYVSHQAGTPAISSAVQFVSLARFGKQVEFLVSNEYNPSLTKVIDGSQYLKGIQVQQAKGLIESGSPGAALKLLESEQVEGRIDTQVIDNISQVVDFFNLNRSLESGGDEFSIEAATQRIVDAIELIRIFFKQSNYLLGIALLAAAQETFLKVAVLSKIAKINATSTVNGSPQEVKNCVVWYSSGLFLSNAVNDQSIPVKKEILRKLKFPTELLDKIVNDKDFQVTNRNYGLLAWLQNLEPNFKPWPLLKWSCGYRNSDDDLRNQLMHNLRGMEAAEVCEYLSENVKPSSSSDVVKTYDSLVKDPLMWELKRLGLKFDREKIDQKLQSLAASLRLN</sequence>
<dbReference type="EMBL" id="JAMZMM010000140">
    <property type="protein sequence ID" value="MCP2729770.1"/>
    <property type="molecule type" value="Genomic_DNA"/>
</dbReference>
<accession>A0AAE3GS75</accession>
<comment type="caution">
    <text evidence="1">The sequence shown here is derived from an EMBL/GenBank/DDBJ whole genome shotgun (WGS) entry which is preliminary data.</text>
</comment>
<evidence type="ECO:0000313" key="1">
    <source>
        <dbReference type="EMBL" id="MCP2729770.1"/>
    </source>
</evidence>
<organism evidence="1 2">
    <name type="scientific">Limnofasciculus baicalensis BBK-W-15</name>
    <dbReference type="NCBI Taxonomy" id="2699891"/>
    <lineage>
        <taxon>Bacteria</taxon>
        <taxon>Bacillati</taxon>
        <taxon>Cyanobacteriota</taxon>
        <taxon>Cyanophyceae</taxon>
        <taxon>Coleofasciculales</taxon>
        <taxon>Coleofasciculaceae</taxon>
        <taxon>Limnofasciculus</taxon>
        <taxon>Limnofasciculus baicalensis</taxon>
    </lineage>
</organism>
<gene>
    <name evidence="1" type="ORF">NJ959_15055</name>
</gene>
<dbReference type="RefSeq" id="WP_254012547.1">
    <property type="nucleotide sequence ID" value="NZ_JAMZMM010000140.1"/>
</dbReference>
<evidence type="ECO:0000313" key="2">
    <source>
        <dbReference type="Proteomes" id="UP001204953"/>
    </source>
</evidence>
<evidence type="ECO:0008006" key="3">
    <source>
        <dbReference type="Google" id="ProtNLM"/>
    </source>
</evidence>
<keyword evidence="2" id="KW-1185">Reference proteome</keyword>
<protein>
    <recommendedName>
        <fullName evidence="3">CRISPR-associated protein</fullName>
    </recommendedName>
</protein>
<dbReference type="AlphaFoldDB" id="A0AAE3GS75"/>
<name>A0AAE3GS75_9CYAN</name>